<dbReference type="OrthoDB" id="9909646at2759"/>
<dbReference type="GeneTree" id="ENSGT01010000228630"/>
<dbReference type="Gene3D" id="3.30.250.20">
    <property type="entry name" value="L1 transposable element, C-terminal domain"/>
    <property type="match status" value="1"/>
</dbReference>
<accession>A0A8C5MZL1</accession>
<dbReference type="Proteomes" id="UP000694569">
    <property type="component" value="Unplaced"/>
</dbReference>
<organism evidence="2 3">
    <name type="scientific">Leptobrachium leishanense</name>
    <name type="common">Leishan spiny toad</name>
    <dbReference type="NCBI Taxonomy" id="445787"/>
    <lineage>
        <taxon>Eukaryota</taxon>
        <taxon>Metazoa</taxon>
        <taxon>Chordata</taxon>
        <taxon>Craniata</taxon>
        <taxon>Vertebrata</taxon>
        <taxon>Euteleostomi</taxon>
        <taxon>Amphibia</taxon>
        <taxon>Batrachia</taxon>
        <taxon>Anura</taxon>
        <taxon>Pelobatoidea</taxon>
        <taxon>Megophryidae</taxon>
        <taxon>Leptobrachium</taxon>
    </lineage>
</organism>
<feature type="compositionally biased region" description="Basic residues" evidence="1">
    <location>
        <begin position="1"/>
        <end position="11"/>
    </location>
</feature>
<feature type="compositionally biased region" description="Basic and acidic residues" evidence="1">
    <location>
        <begin position="342"/>
        <end position="351"/>
    </location>
</feature>
<dbReference type="PANTHER" id="PTHR11505">
    <property type="entry name" value="L1 TRANSPOSABLE ELEMENT-RELATED"/>
    <property type="match status" value="1"/>
</dbReference>
<proteinExistence type="predicted"/>
<feature type="region of interest" description="Disordered" evidence="1">
    <location>
        <begin position="1"/>
        <end position="58"/>
    </location>
</feature>
<keyword evidence="3" id="KW-1185">Reference proteome</keyword>
<protein>
    <submittedName>
        <fullName evidence="2">Uncharacterized protein</fullName>
    </submittedName>
</protein>
<sequence>MVRTSHRKQTRKSPNTPGRPSVSPISAYFDTPTQRPSSHSPTKMAASPSQPEASATVGQSTIRRLEALIAELPTRAELPTCSDFKEMLDNMQATFGREIAEVRVDISAIDTRVTQLEARAGDQAPSTHDADPLMERRFSDMHRRLDDLENRTRRHNIRVRGVHEGVLETKDFLLGAFAHILGCPPLPFTAIDRAHRALRPKAETEAAPPRDIICHLPDFALKDAIMQKARTRRKWRFAAETFELYQDLSPHTLSARRALRPVTQLLQEAELPYRWGFPLSLQVRKNGLMHTIRSPQEVAQFLSELNLPIVEVQDWERFPPPTQSTMRLAGAPRPQRTQRKGRNPDDTDLLRAESQLSQAQEGLRSPLR</sequence>
<dbReference type="AlphaFoldDB" id="A0A8C5MZL1"/>
<dbReference type="Ensembl" id="ENSLLET00000022895.1">
    <property type="protein sequence ID" value="ENSLLEP00000022043.1"/>
    <property type="gene ID" value="ENSLLEG00000013993.1"/>
</dbReference>
<name>A0A8C5MZL1_9ANUR</name>
<dbReference type="InterPro" id="IPR004244">
    <property type="entry name" value="Transposase_22"/>
</dbReference>
<feature type="compositionally biased region" description="Polar residues" evidence="1">
    <location>
        <begin position="31"/>
        <end position="58"/>
    </location>
</feature>
<reference evidence="2" key="2">
    <citation type="submission" date="2025-09" db="UniProtKB">
        <authorList>
            <consortium name="Ensembl"/>
        </authorList>
    </citation>
    <scope>IDENTIFICATION</scope>
</reference>
<reference evidence="2" key="1">
    <citation type="submission" date="2025-08" db="UniProtKB">
        <authorList>
            <consortium name="Ensembl"/>
        </authorList>
    </citation>
    <scope>IDENTIFICATION</scope>
</reference>
<evidence type="ECO:0000313" key="2">
    <source>
        <dbReference type="Ensembl" id="ENSLLEP00000022043.1"/>
    </source>
</evidence>
<evidence type="ECO:0000313" key="3">
    <source>
        <dbReference type="Proteomes" id="UP000694569"/>
    </source>
</evidence>
<feature type="region of interest" description="Disordered" evidence="1">
    <location>
        <begin position="318"/>
        <end position="368"/>
    </location>
</feature>
<evidence type="ECO:0000256" key="1">
    <source>
        <dbReference type="SAM" id="MobiDB-lite"/>
    </source>
</evidence>
<dbReference type="InterPro" id="IPR042566">
    <property type="entry name" value="L1_C"/>
</dbReference>